<evidence type="ECO:0000313" key="1">
    <source>
        <dbReference type="EMBL" id="MFB9776129.1"/>
    </source>
</evidence>
<gene>
    <name evidence="1" type="ORF">ACFFN1_06895</name>
</gene>
<evidence type="ECO:0008006" key="3">
    <source>
        <dbReference type="Google" id="ProtNLM"/>
    </source>
</evidence>
<dbReference type="SUPFAM" id="SSF52402">
    <property type="entry name" value="Adenine nucleotide alpha hydrolases-like"/>
    <property type="match status" value="1"/>
</dbReference>
<accession>A0ABV5X103</accession>
<sequence>MAFSLGKDAICANHALRDAGVETRLAYLFLIPDLGFVQRTVAELEDHFGQQIRQYPHPSLFRWLRNSVFQPPERLAVIEAANLVEPSYELTWDLIREDTGLDADTWVADGVRANDSQQRRMAFKRFGVMKPKNRKVSPVWDWSIAEIRECMADKGVPTPVDYGWFGRSFDGIDPRFLEPLKANAPEDYQRVLDWFPLADLGMVRHGL</sequence>
<dbReference type="Gene3D" id="3.40.50.620">
    <property type="entry name" value="HUPs"/>
    <property type="match status" value="1"/>
</dbReference>
<dbReference type="RefSeq" id="WP_376839832.1">
    <property type="nucleotide sequence ID" value="NZ_JBHMAU010000046.1"/>
</dbReference>
<dbReference type="InterPro" id="IPR014729">
    <property type="entry name" value="Rossmann-like_a/b/a_fold"/>
</dbReference>
<reference evidence="1 2" key="1">
    <citation type="submission" date="2024-09" db="EMBL/GenBank/DDBJ databases">
        <authorList>
            <person name="Sun Q."/>
            <person name="Mori K."/>
        </authorList>
    </citation>
    <scope>NUCLEOTIDE SEQUENCE [LARGE SCALE GENOMIC DNA]</scope>
    <source>
        <strain evidence="1 2">JCM 11683</strain>
    </source>
</reference>
<evidence type="ECO:0000313" key="2">
    <source>
        <dbReference type="Proteomes" id="UP001589707"/>
    </source>
</evidence>
<dbReference type="Proteomes" id="UP001589707">
    <property type="component" value="Unassembled WGS sequence"/>
</dbReference>
<dbReference type="EMBL" id="JBHMAU010000046">
    <property type="protein sequence ID" value="MFB9776129.1"/>
    <property type="molecule type" value="Genomic_DNA"/>
</dbReference>
<organism evidence="1 2">
    <name type="scientific">Brevibacterium otitidis</name>
    <dbReference type="NCBI Taxonomy" id="53364"/>
    <lineage>
        <taxon>Bacteria</taxon>
        <taxon>Bacillati</taxon>
        <taxon>Actinomycetota</taxon>
        <taxon>Actinomycetes</taxon>
        <taxon>Micrococcales</taxon>
        <taxon>Brevibacteriaceae</taxon>
        <taxon>Brevibacterium</taxon>
    </lineage>
</organism>
<protein>
    <recommendedName>
        <fullName evidence="3">Phosphoadenosine phosphosulfate reductase</fullName>
    </recommendedName>
</protein>
<proteinExistence type="predicted"/>
<keyword evidence="2" id="KW-1185">Reference proteome</keyword>
<name>A0ABV5X103_9MICO</name>
<comment type="caution">
    <text evidence="1">The sequence shown here is derived from an EMBL/GenBank/DDBJ whole genome shotgun (WGS) entry which is preliminary data.</text>
</comment>